<keyword evidence="1" id="KW-0732">Signal</keyword>
<dbReference type="EMBL" id="JABMIG020000421">
    <property type="protein sequence ID" value="KAL3778725.1"/>
    <property type="molecule type" value="Genomic_DNA"/>
</dbReference>
<sequence>MAMLSQYFTATTISLILGAIGTTAKDDHYLALNKDTVHWGYFSKLEKPIITIDSGDSITVEMATHHACDDWDKMIKGDAGMESIYEWDEGGANEPFRGATGGGDGVHILTGPIYVNDAEPGDILKVEILDLKARTNPDGKSFGSNAAAWWGFQARTNKVNGDPFYAGSFTNSPGMNDEVVTIYEIIDEAGGSYAIPSYQFEWPIITDPQGNVRDYIAYPGTCVPHDIHANTIPSSDVADAGWTKATPIKYYDSPFQAKIPVNYHIGCMGLPPASHDAVDSIPPMPTGGNLDNKRIGVGTTMYYPVEVAGALLSMGDAHTAQGDSELDGTGIETSITGRFKISVIKAAVFNEWQKALDFPLGETKDSFIVHGFTETDYLATFADNPGDIFGASSIDKAMKNAYTQTRKFLMKAYGVTEIEANSLITQAVDFAMTQLVDGNWGVHSVIPKAVFEAGLKESKSGKTAKRM</sequence>
<protein>
    <recommendedName>
        <fullName evidence="4">Acetamidase</fullName>
    </recommendedName>
</protein>
<accession>A0ABD3NX33</accession>
<dbReference type="PANTHER" id="PTHR31891">
    <property type="entry name" value="FORMAMIDASE C869.04-RELATED"/>
    <property type="match status" value="1"/>
</dbReference>
<dbReference type="Proteomes" id="UP001516023">
    <property type="component" value="Unassembled WGS sequence"/>
</dbReference>
<comment type="caution">
    <text evidence="2">The sequence shown here is derived from an EMBL/GenBank/DDBJ whole genome shotgun (WGS) entry which is preliminary data.</text>
</comment>
<feature type="chain" id="PRO_5044798054" description="Acetamidase" evidence="1">
    <location>
        <begin position="25"/>
        <end position="467"/>
    </location>
</feature>
<proteinExistence type="predicted"/>
<dbReference type="PANTHER" id="PTHR31891:SF1">
    <property type="entry name" value="FORMAMIDASE C869.04-RELATED"/>
    <property type="match status" value="1"/>
</dbReference>
<keyword evidence="3" id="KW-1185">Reference proteome</keyword>
<dbReference type="InterPro" id="IPR004304">
    <property type="entry name" value="FmdA_AmdA"/>
</dbReference>
<gene>
    <name evidence="2" type="ORF">HJC23_006275</name>
</gene>
<name>A0ABD3NX33_9STRA</name>
<evidence type="ECO:0000256" key="1">
    <source>
        <dbReference type="SAM" id="SignalP"/>
    </source>
</evidence>
<feature type="signal peptide" evidence="1">
    <location>
        <begin position="1"/>
        <end position="24"/>
    </location>
</feature>
<reference evidence="2 3" key="1">
    <citation type="journal article" date="2020" name="G3 (Bethesda)">
        <title>Improved Reference Genome for Cyclotella cryptica CCMP332, a Model for Cell Wall Morphogenesis, Salinity Adaptation, and Lipid Production in Diatoms (Bacillariophyta).</title>
        <authorList>
            <person name="Roberts W.R."/>
            <person name="Downey K.M."/>
            <person name="Ruck E.C."/>
            <person name="Traller J.C."/>
            <person name="Alverson A.J."/>
        </authorList>
    </citation>
    <scope>NUCLEOTIDE SEQUENCE [LARGE SCALE GENOMIC DNA]</scope>
    <source>
        <strain evidence="2 3">CCMP332</strain>
    </source>
</reference>
<dbReference type="AlphaFoldDB" id="A0ABD3NX33"/>
<dbReference type="Gene3D" id="2.60.120.580">
    <property type="entry name" value="Acetamidase/Formamidase-like domains"/>
    <property type="match status" value="2"/>
</dbReference>
<dbReference type="SUPFAM" id="SSF141130">
    <property type="entry name" value="Acetamidase/Formamidase-like"/>
    <property type="match status" value="1"/>
</dbReference>
<organism evidence="2 3">
    <name type="scientific">Cyclotella cryptica</name>
    <dbReference type="NCBI Taxonomy" id="29204"/>
    <lineage>
        <taxon>Eukaryota</taxon>
        <taxon>Sar</taxon>
        <taxon>Stramenopiles</taxon>
        <taxon>Ochrophyta</taxon>
        <taxon>Bacillariophyta</taxon>
        <taxon>Coscinodiscophyceae</taxon>
        <taxon>Thalassiosirophycidae</taxon>
        <taxon>Stephanodiscales</taxon>
        <taxon>Stephanodiscaceae</taxon>
        <taxon>Cyclotella</taxon>
    </lineage>
</organism>
<dbReference type="Gene3D" id="3.10.28.20">
    <property type="entry name" value="Acetamidase/Formamidase-like domains"/>
    <property type="match status" value="1"/>
</dbReference>
<evidence type="ECO:0008006" key="4">
    <source>
        <dbReference type="Google" id="ProtNLM"/>
    </source>
</evidence>
<dbReference type="Pfam" id="PF03069">
    <property type="entry name" value="FmdA_AmdA"/>
    <property type="match status" value="1"/>
</dbReference>
<evidence type="ECO:0000313" key="3">
    <source>
        <dbReference type="Proteomes" id="UP001516023"/>
    </source>
</evidence>
<evidence type="ECO:0000313" key="2">
    <source>
        <dbReference type="EMBL" id="KAL3778725.1"/>
    </source>
</evidence>